<evidence type="ECO:0000313" key="4">
    <source>
        <dbReference type="Proteomes" id="UP001072034"/>
    </source>
</evidence>
<keyword evidence="4" id="KW-1185">Reference proteome</keyword>
<protein>
    <submittedName>
        <fullName evidence="3">Uncharacterized protein</fullName>
    </submittedName>
</protein>
<keyword evidence="2" id="KW-0732">Signal</keyword>
<feature type="chain" id="PRO_5046114623" evidence="2">
    <location>
        <begin position="30"/>
        <end position="224"/>
    </location>
</feature>
<feature type="region of interest" description="Disordered" evidence="1">
    <location>
        <begin position="29"/>
        <end position="60"/>
    </location>
</feature>
<evidence type="ECO:0000256" key="2">
    <source>
        <dbReference type="SAM" id="SignalP"/>
    </source>
</evidence>
<evidence type="ECO:0000313" key="3">
    <source>
        <dbReference type="EMBL" id="MCZ0857950.1"/>
    </source>
</evidence>
<organism evidence="3 4">
    <name type="scientific">Actinomyces israelii</name>
    <dbReference type="NCBI Taxonomy" id="1659"/>
    <lineage>
        <taxon>Bacteria</taxon>
        <taxon>Bacillati</taxon>
        <taxon>Actinomycetota</taxon>
        <taxon>Actinomycetes</taxon>
        <taxon>Actinomycetales</taxon>
        <taxon>Actinomycetaceae</taxon>
        <taxon>Actinomyces</taxon>
    </lineage>
</organism>
<proteinExistence type="predicted"/>
<comment type="caution">
    <text evidence="3">The sequence shown here is derived from an EMBL/GenBank/DDBJ whole genome shotgun (WGS) entry which is preliminary data.</text>
</comment>
<name>A0ABT4I891_9ACTO</name>
<feature type="compositionally biased region" description="Low complexity" evidence="1">
    <location>
        <begin position="42"/>
        <end position="55"/>
    </location>
</feature>
<dbReference type="Proteomes" id="UP001072034">
    <property type="component" value="Unassembled WGS sequence"/>
</dbReference>
<evidence type="ECO:0000256" key="1">
    <source>
        <dbReference type="SAM" id="MobiDB-lite"/>
    </source>
</evidence>
<accession>A0ABT4I891</accession>
<dbReference type="EMBL" id="JAPTMY010000014">
    <property type="protein sequence ID" value="MCZ0857950.1"/>
    <property type="molecule type" value="Genomic_DNA"/>
</dbReference>
<reference evidence="3" key="1">
    <citation type="submission" date="2022-10" db="EMBL/GenBank/DDBJ databases">
        <title>Genome sequence of Actinomyces israelii ATCC 10048.</title>
        <authorList>
            <person name="Watt R.M."/>
            <person name="Tong W.M."/>
        </authorList>
    </citation>
    <scope>NUCLEOTIDE SEQUENCE</scope>
    <source>
        <strain evidence="3">ATCC 10048</strain>
    </source>
</reference>
<sequence length="224" mass="22445">MNTYTKLKAGSPGASLALLLSAAAPAAFAASAPQAGRPPTQPASTQAAPTPDASSQVESDPEMQALENHIADGTLDYQAAKADPAITDAALDDFTAGYIAAGGRLSAPDSAPPEVRDRAADLAPYAEEFASCEGRSGWRAVWPTIFLDSCQANALSATLETGAGVAVLAGLITAETGAGPAVAGAIAAALTVYGGLTGLCNSWGNGIQIIYVPNVPGSLICWSQ</sequence>
<dbReference type="RefSeq" id="WP_268917440.1">
    <property type="nucleotide sequence ID" value="NZ_JAPTMY010000014.1"/>
</dbReference>
<gene>
    <name evidence="3" type="ORF">OHJ16_07815</name>
</gene>
<feature type="signal peptide" evidence="2">
    <location>
        <begin position="1"/>
        <end position="29"/>
    </location>
</feature>